<feature type="chain" id="PRO_5018284103" description="Spore-associated protein A" evidence="1">
    <location>
        <begin position="30"/>
        <end position="133"/>
    </location>
</feature>
<dbReference type="Proteomes" id="UP000282674">
    <property type="component" value="Unassembled WGS sequence"/>
</dbReference>
<keyword evidence="3" id="KW-1185">Reference proteome</keyword>
<evidence type="ECO:0000313" key="2">
    <source>
        <dbReference type="EMBL" id="RMI42813.1"/>
    </source>
</evidence>
<reference evidence="2 3" key="1">
    <citation type="submission" date="2018-10" db="EMBL/GenBank/DDBJ databases">
        <title>Isolation from soil.</title>
        <authorList>
            <person name="Hu J."/>
        </authorList>
    </citation>
    <scope>NUCLEOTIDE SEQUENCE [LARGE SCALE GENOMIC DNA]</scope>
    <source>
        <strain evidence="2 3">NEAU-Ht49</strain>
    </source>
</reference>
<accession>A0A3M2M1Q4</accession>
<name>A0A3M2M1Q4_9ACTN</name>
<organism evidence="2 3">
    <name type="scientific">Actinomadura harenae</name>
    <dbReference type="NCBI Taxonomy" id="2483351"/>
    <lineage>
        <taxon>Bacteria</taxon>
        <taxon>Bacillati</taxon>
        <taxon>Actinomycetota</taxon>
        <taxon>Actinomycetes</taxon>
        <taxon>Streptosporangiales</taxon>
        <taxon>Thermomonosporaceae</taxon>
        <taxon>Actinomadura</taxon>
    </lineage>
</organism>
<proteinExistence type="predicted"/>
<dbReference type="EMBL" id="RFFG01000030">
    <property type="protein sequence ID" value="RMI42813.1"/>
    <property type="molecule type" value="Genomic_DNA"/>
</dbReference>
<sequence>MKRKLAIQTAAIAAAAIAGVVTVSAPAQAAGTLRGSADVDNCHISLYTSLSGGHDYAFYVMVNGNTAPSATCFGYLSVWNPVNGQVTRTQFVNDLPIYGIASTADQAVNDSGVVSSACVGMNLDTAVRCTPGY</sequence>
<comment type="caution">
    <text evidence="2">The sequence shown here is derived from an EMBL/GenBank/DDBJ whole genome shotgun (WGS) entry which is preliminary data.</text>
</comment>
<evidence type="ECO:0000256" key="1">
    <source>
        <dbReference type="SAM" id="SignalP"/>
    </source>
</evidence>
<evidence type="ECO:0000313" key="3">
    <source>
        <dbReference type="Proteomes" id="UP000282674"/>
    </source>
</evidence>
<evidence type="ECO:0008006" key="4">
    <source>
        <dbReference type="Google" id="ProtNLM"/>
    </source>
</evidence>
<dbReference type="RefSeq" id="WP_122195634.1">
    <property type="nucleotide sequence ID" value="NZ_JBHSKC010000019.1"/>
</dbReference>
<keyword evidence="1" id="KW-0732">Signal</keyword>
<dbReference type="AlphaFoldDB" id="A0A3M2M1Q4"/>
<protein>
    <recommendedName>
        <fullName evidence="4">Spore-associated protein A</fullName>
    </recommendedName>
</protein>
<feature type="signal peptide" evidence="1">
    <location>
        <begin position="1"/>
        <end position="29"/>
    </location>
</feature>
<gene>
    <name evidence="2" type="ORF">EBO15_18410</name>
</gene>